<dbReference type="Proteomes" id="UP000053240">
    <property type="component" value="Unassembled WGS sequence"/>
</dbReference>
<feature type="region of interest" description="Disordered" evidence="1">
    <location>
        <begin position="1"/>
        <end position="21"/>
    </location>
</feature>
<accession>A0A0N1PIA8</accession>
<sequence length="378" mass="42220">MALVAYDNSDSSDYEDDDQECSPVLLTKSVEDQVTKPSTSQSINEKELEIDNDNSLFNALPQPTKKVSGIIEEEDEFLHKKETASIAVKPKSKITVPSLSDFKDVTDTVPIAKPRAVNGKKSGLLSILPQPKNGSISIKSTKSLIPNVLRQNTGSSSIKKKEPLPTQIKKAKSDTNTISKDSDESDNDEVQNDFFSINKPILIEDIPLQNEDTENLSESKITKEPRSIESYFKKDVDNVEVEPGLSSYNQMETESVVSLDTASSTQSDDSNLILDEEAILKLVGARGKRKREEIQIVDFNQQEVLAEARQLLLKGLMDDTSKRVSASKKKGNEPTNMQKRKHQITYLAHQAKANEVELQNKWANNRMSKRQTQSKYGF</sequence>
<feature type="compositionally biased region" description="Acidic residues" evidence="1">
    <location>
        <begin position="10"/>
        <end position="20"/>
    </location>
</feature>
<feature type="region of interest" description="Disordered" evidence="1">
    <location>
        <begin position="26"/>
        <end position="45"/>
    </location>
</feature>
<dbReference type="Pfam" id="PF10253">
    <property type="entry name" value="PRCC"/>
    <property type="match status" value="1"/>
</dbReference>
<keyword evidence="3" id="KW-1185">Reference proteome</keyword>
<dbReference type="PANTHER" id="PTHR13621">
    <property type="entry name" value="PROLINE-RICH PROTEIN PRCC"/>
    <property type="match status" value="1"/>
</dbReference>
<organism evidence="2 3">
    <name type="scientific">Papilio machaon</name>
    <name type="common">Old World swallowtail butterfly</name>
    <dbReference type="NCBI Taxonomy" id="76193"/>
    <lineage>
        <taxon>Eukaryota</taxon>
        <taxon>Metazoa</taxon>
        <taxon>Ecdysozoa</taxon>
        <taxon>Arthropoda</taxon>
        <taxon>Hexapoda</taxon>
        <taxon>Insecta</taxon>
        <taxon>Pterygota</taxon>
        <taxon>Neoptera</taxon>
        <taxon>Endopterygota</taxon>
        <taxon>Lepidoptera</taxon>
        <taxon>Glossata</taxon>
        <taxon>Ditrysia</taxon>
        <taxon>Papilionoidea</taxon>
        <taxon>Papilionidae</taxon>
        <taxon>Papilioninae</taxon>
        <taxon>Papilio</taxon>
    </lineage>
</organism>
<evidence type="ECO:0000313" key="3">
    <source>
        <dbReference type="Proteomes" id="UP000053240"/>
    </source>
</evidence>
<name>A0A0N1PIA8_PAPMA</name>
<protein>
    <submittedName>
        <fullName evidence="2">Proline-rich protein PRCC</fullName>
    </submittedName>
</protein>
<dbReference type="InParanoid" id="A0A0N1PIA8"/>
<feature type="region of interest" description="Disordered" evidence="1">
    <location>
        <begin position="152"/>
        <end position="190"/>
    </location>
</feature>
<dbReference type="PANTHER" id="PTHR13621:SF2">
    <property type="entry name" value="PROLINE-RICH PROTEIN PRCC"/>
    <property type="match status" value="1"/>
</dbReference>
<evidence type="ECO:0000256" key="1">
    <source>
        <dbReference type="SAM" id="MobiDB-lite"/>
    </source>
</evidence>
<evidence type="ECO:0000313" key="2">
    <source>
        <dbReference type="EMBL" id="KPJ15382.1"/>
    </source>
</evidence>
<dbReference type="KEGG" id="pmac:106710465"/>
<dbReference type="STRING" id="76193.A0A0N1PIA8"/>
<dbReference type="OrthoDB" id="206969at2759"/>
<dbReference type="AlphaFoldDB" id="A0A0N1PIA8"/>
<dbReference type="InterPro" id="IPR018800">
    <property type="entry name" value="PRCC"/>
</dbReference>
<reference evidence="2 3" key="1">
    <citation type="journal article" date="2015" name="Nat. Commun.">
        <title>Outbred genome sequencing and CRISPR/Cas9 gene editing in butterflies.</title>
        <authorList>
            <person name="Li X."/>
            <person name="Fan D."/>
            <person name="Zhang W."/>
            <person name="Liu G."/>
            <person name="Zhang L."/>
            <person name="Zhao L."/>
            <person name="Fang X."/>
            <person name="Chen L."/>
            <person name="Dong Y."/>
            <person name="Chen Y."/>
            <person name="Ding Y."/>
            <person name="Zhao R."/>
            <person name="Feng M."/>
            <person name="Zhu Y."/>
            <person name="Feng Y."/>
            <person name="Jiang X."/>
            <person name="Zhu D."/>
            <person name="Xiang H."/>
            <person name="Feng X."/>
            <person name="Li S."/>
            <person name="Wang J."/>
            <person name="Zhang G."/>
            <person name="Kronforst M.R."/>
            <person name="Wang W."/>
        </authorList>
    </citation>
    <scope>NUCLEOTIDE SEQUENCE [LARGE SCALE GENOMIC DNA]</scope>
    <source>
        <strain evidence="2">Ya'a_city_454_Pm</strain>
        <tissue evidence="2">Whole body</tissue>
    </source>
</reference>
<gene>
    <name evidence="2" type="ORF">RR48_03172</name>
</gene>
<dbReference type="FunCoup" id="A0A0N1PIA8">
    <property type="interactions" value="1736"/>
</dbReference>
<dbReference type="GO" id="GO:0005634">
    <property type="term" value="C:nucleus"/>
    <property type="evidence" value="ECO:0007669"/>
    <property type="project" value="TreeGrafter"/>
</dbReference>
<proteinExistence type="predicted"/>
<dbReference type="EMBL" id="KQ460393">
    <property type="protein sequence ID" value="KPJ15382.1"/>
    <property type="molecule type" value="Genomic_DNA"/>
</dbReference>